<dbReference type="PROSITE" id="PS52004">
    <property type="entry name" value="KS3_2"/>
    <property type="match status" value="1"/>
</dbReference>
<evidence type="ECO:0000313" key="7">
    <source>
        <dbReference type="Proteomes" id="UP001500729"/>
    </source>
</evidence>
<dbReference type="SUPFAM" id="SSF53901">
    <property type="entry name" value="Thiolase-like"/>
    <property type="match status" value="2"/>
</dbReference>
<dbReference type="EMBL" id="BAAAGS010000025">
    <property type="protein sequence ID" value="GAA0536073.1"/>
    <property type="molecule type" value="Genomic_DNA"/>
</dbReference>
<evidence type="ECO:0000256" key="4">
    <source>
        <dbReference type="RuleBase" id="RU003694"/>
    </source>
</evidence>
<dbReference type="Gene3D" id="3.40.47.10">
    <property type="match status" value="2"/>
</dbReference>
<dbReference type="PANTHER" id="PTHR11712">
    <property type="entry name" value="POLYKETIDE SYNTHASE-RELATED"/>
    <property type="match status" value="1"/>
</dbReference>
<dbReference type="SMART" id="SM00825">
    <property type="entry name" value="PKS_KS"/>
    <property type="match status" value="1"/>
</dbReference>
<evidence type="ECO:0000313" key="6">
    <source>
        <dbReference type="EMBL" id="GAA0536073.1"/>
    </source>
</evidence>
<evidence type="ECO:0000256" key="3">
    <source>
        <dbReference type="ARBA" id="ARBA00023315"/>
    </source>
</evidence>
<reference evidence="6 7" key="1">
    <citation type="journal article" date="2019" name="Int. J. Syst. Evol. Microbiol.">
        <title>The Global Catalogue of Microorganisms (GCM) 10K type strain sequencing project: providing services to taxonomists for standard genome sequencing and annotation.</title>
        <authorList>
            <consortium name="The Broad Institute Genomics Platform"/>
            <consortium name="The Broad Institute Genome Sequencing Center for Infectious Disease"/>
            <person name="Wu L."/>
            <person name="Ma J."/>
        </authorList>
    </citation>
    <scope>NUCLEOTIDE SEQUENCE [LARGE SCALE GENOMIC DNA]</scope>
    <source>
        <strain evidence="6 7">JCM 10303</strain>
    </source>
</reference>
<evidence type="ECO:0000259" key="5">
    <source>
        <dbReference type="PROSITE" id="PS52004"/>
    </source>
</evidence>
<sequence length="382" mass="39020">MTDVVITGLGLVTPFGPGAGVFWEALRTGRCALAAPARFDLPSEHGEPVGEVPPDAVVGVPRKRAYLAAALSEALESAGSSGLPDDALLVLVGQAPWEPGDDPDWHEFVGPVQPRAARTTYLTHACASAAFGIGFARDAIRAGLTGTAVVAGGSALNRYEYASLQAVRAISRSAARPFDRARSGISIGEGGGAVVLEDASRAAARGAATDVLVAGACRRVGAGKSAASDAGLIEECVREALADARVDRLDHVHAHATGTPQGDQAELAALEAVAAALGHDDLPVSSHKGAIGHLLHVSCLPAVVAAVKALRTGETPPTAGLADPEPTKRLRLAPGRIPVDEPATAAVTSFGFGSNNSTVVLARRPNQPAGHRRAEPIGRPTW</sequence>
<dbReference type="InterPro" id="IPR014030">
    <property type="entry name" value="Ketoacyl_synth_N"/>
</dbReference>
<organism evidence="6 7">
    <name type="scientific">Saccharopolyspora erythraea</name>
    <name type="common">Streptomyces erythraeus</name>
    <dbReference type="NCBI Taxonomy" id="1836"/>
    <lineage>
        <taxon>Bacteria</taxon>
        <taxon>Bacillati</taxon>
        <taxon>Actinomycetota</taxon>
        <taxon>Actinomycetes</taxon>
        <taxon>Pseudonocardiales</taxon>
        <taxon>Pseudonocardiaceae</taxon>
        <taxon>Saccharopolyspora</taxon>
    </lineage>
</organism>
<dbReference type="InterPro" id="IPR000794">
    <property type="entry name" value="Beta-ketoacyl_synthase"/>
</dbReference>
<dbReference type="InterPro" id="IPR016039">
    <property type="entry name" value="Thiolase-like"/>
</dbReference>
<dbReference type="InterPro" id="IPR014031">
    <property type="entry name" value="Ketoacyl_synth_C"/>
</dbReference>
<dbReference type="RefSeq" id="WP_009945155.1">
    <property type="nucleotide sequence ID" value="NZ_BAAAGS010000025.1"/>
</dbReference>
<evidence type="ECO:0000256" key="2">
    <source>
        <dbReference type="ARBA" id="ARBA00022679"/>
    </source>
</evidence>
<dbReference type="PANTHER" id="PTHR11712:SF322">
    <property type="entry name" value="POLYKETIDE BETA-KETOACYL SYNTHASE 2-RELATED"/>
    <property type="match status" value="1"/>
</dbReference>
<dbReference type="Proteomes" id="UP001500729">
    <property type="component" value="Unassembled WGS sequence"/>
</dbReference>
<gene>
    <name evidence="6" type="ORF">GCM10009533_39090</name>
</gene>
<comment type="similarity">
    <text evidence="1 4">Belongs to the thiolase-like superfamily. Beta-ketoacyl-ACP synthases family.</text>
</comment>
<dbReference type="Pfam" id="PF02801">
    <property type="entry name" value="Ketoacyl-synt_C"/>
    <property type="match status" value="1"/>
</dbReference>
<dbReference type="Pfam" id="PF00109">
    <property type="entry name" value="ketoacyl-synt"/>
    <property type="match status" value="1"/>
</dbReference>
<evidence type="ECO:0000256" key="1">
    <source>
        <dbReference type="ARBA" id="ARBA00008467"/>
    </source>
</evidence>
<keyword evidence="2 4" id="KW-0808">Transferase</keyword>
<name>A0ABN1D7C0_SACER</name>
<keyword evidence="3" id="KW-0012">Acyltransferase</keyword>
<comment type="caution">
    <text evidence="6">The sequence shown here is derived from an EMBL/GenBank/DDBJ whole genome shotgun (WGS) entry which is preliminary data.</text>
</comment>
<protein>
    <submittedName>
        <fullName evidence="6">Beta-ketoacyl-[acyl-carrier-protein] synthase family protein</fullName>
    </submittedName>
</protein>
<feature type="domain" description="Ketosynthase family 3 (KS3)" evidence="5">
    <location>
        <begin position="1"/>
        <end position="363"/>
    </location>
</feature>
<accession>A0ABN1D7C0</accession>
<keyword evidence="7" id="KW-1185">Reference proteome</keyword>
<proteinExistence type="inferred from homology"/>
<dbReference type="InterPro" id="IPR020841">
    <property type="entry name" value="PKS_Beta-ketoAc_synthase_dom"/>
</dbReference>